<organism evidence="1 2">
    <name type="scientific">Auriscalpium vulgare</name>
    <dbReference type="NCBI Taxonomy" id="40419"/>
    <lineage>
        <taxon>Eukaryota</taxon>
        <taxon>Fungi</taxon>
        <taxon>Dikarya</taxon>
        <taxon>Basidiomycota</taxon>
        <taxon>Agaricomycotina</taxon>
        <taxon>Agaricomycetes</taxon>
        <taxon>Russulales</taxon>
        <taxon>Auriscalpiaceae</taxon>
        <taxon>Auriscalpium</taxon>
    </lineage>
</organism>
<sequence>IIDGRYHTECRHFVSMSTRFQDCTRPDCIFSSRHPNGCKSASCLRLMSPPIRNPIRVSAILCADCTISQTSQFGEGYRSPGPP</sequence>
<reference evidence="1" key="2">
    <citation type="journal article" date="2022" name="New Phytol.">
        <title>Evolutionary transition to the ectomycorrhizal habit in the genomes of a hyperdiverse lineage of mushroom-forming fungi.</title>
        <authorList>
            <person name="Looney B."/>
            <person name="Miyauchi S."/>
            <person name="Morin E."/>
            <person name="Drula E."/>
            <person name="Courty P.E."/>
            <person name="Kohler A."/>
            <person name="Kuo A."/>
            <person name="LaButti K."/>
            <person name="Pangilinan J."/>
            <person name="Lipzen A."/>
            <person name="Riley R."/>
            <person name="Andreopoulos W."/>
            <person name="He G."/>
            <person name="Johnson J."/>
            <person name="Nolan M."/>
            <person name="Tritt A."/>
            <person name="Barry K.W."/>
            <person name="Grigoriev I.V."/>
            <person name="Nagy L.G."/>
            <person name="Hibbett D."/>
            <person name="Henrissat B."/>
            <person name="Matheny P.B."/>
            <person name="Labbe J."/>
            <person name="Martin F.M."/>
        </authorList>
    </citation>
    <scope>NUCLEOTIDE SEQUENCE</scope>
    <source>
        <strain evidence="1">FP105234-sp</strain>
    </source>
</reference>
<accession>A0ACB8SCK8</accession>
<evidence type="ECO:0000313" key="1">
    <source>
        <dbReference type="EMBL" id="KAI0054044.1"/>
    </source>
</evidence>
<evidence type="ECO:0000313" key="2">
    <source>
        <dbReference type="Proteomes" id="UP000814033"/>
    </source>
</evidence>
<name>A0ACB8SCK8_9AGAM</name>
<comment type="caution">
    <text evidence="1">The sequence shown here is derived from an EMBL/GenBank/DDBJ whole genome shotgun (WGS) entry which is preliminary data.</text>
</comment>
<proteinExistence type="predicted"/>
<protein>
    <submittedName>
        <fullName evidence="1">Uncharacterized protein</fullName>
    </submittedName>
</protein>
<reference evidence="1" key="1">
    <citation type="submission" date="2021-02" db="EMBL/GenBank/DDBJ databases">
        <authorList>
            <consortium name="DOE Joint Genome Institute"/>
            <person name="Ahrendt S."/>
            <person name="Looney B.P."/>
            <person name="Miyauchi S."/>
            <person name="Morin E."/>
            <person name="Drula E."/>
            <person name="Courty P.E."/>
            <person name="Chicoki N."/>
            <person name="Fauchery L."/>
            <person name="Kohler A."/>
            <person name="Kuo A."/>
            <person name="Labutti K."/>
            <person name="Pangilinan J."/>
            <person name="Lipzen A."/>
            <person name="Riley R."/>
            <person name="Andreopoulos W."/>
            <person name="He G."/>
            <person name="Johnson J."/>
            <person name="Barry K.W."/>
            <person name="Grigoriev I.V."/>
            <person name="Nagy L."/>
            <person name="Hibbett D."/>
            <person name="Henrissat B."/>
            <person name="Matheny P.B."/>
            <person name="Labbe J."/>
            <person name="Martin F."/>
        </authorList>
    </citation>
    <scope>NUCLEOTIDE SEQUENCE</scope>
    <source>
        <strain evidence="1">FP105234-sp</strain>
    </source>
</reference>
<dbReference type="EMBL" id="MU275838">
    <property type="protein sequence ID" value="KAI0054044.1"/>
    <property type="molecule type" value="Genomic_DNA"/>
</dbReference>
<dbReference type="Proteomes" id="UP000814033">
    <property type="component" value="Unassembled WGS sequence"/>
</dbReference>
<feature type="non-terminal residue" evidence="1">
    <location>
        <position position="1"/>
    </location>
</feature>
<gene>
    <name evidence="1" type="ORF">FA95DRAFT_1480569</name>
</gene>
<keyword evidence="2" id="KW-1185">Reference proteome</keyword>